<reference evidence="1" key="1">
    <citation type="journal article" date="2003" name="Genome Biol.">
        <title>An integrated gene annotation and transcriptional profiling approach towards the full gene content of the Drosophila genome.</title>
        <authorList>
            <person name="Hild M."/>
            <person name="Beckmann B."/>
            <person name="Haas S.A."/>
            <person name="Koch B."/>
            <person name="Solovyev V."/>
            <person name="Busold C."/>
            <person name="Fellenberg K."/>
            <person name="Boutros M."/>
            <person name="Vingron M."/>
            <person name="Sauer F."/>
            <person name="Hoheisel J.D."/>
            <person name="Paro R."/>
        </authorList>
    </citation>
    <scope>NUCLEOTIDE SEQUENCE</scope>
</reference>
<dbReference type="AlphaFoldDB" id="Q6IL24"/>
<name>Q6IL24_DROME</name>
<accession>Q6IL24</accession>
<dbReference type="EMBL" id="BK002192">
    <property type="protein sequence ID" value="DAA03037.1"/>
    <property type="molecule type" value="Genomic_DNA"/>
</dbReference>
<sequence length="113" mass="12950">MMLCDASPEKKGTGEGARCDRYISLTVPDRMTNYCELLLKSAEVRKQWSLCLRHPHALPIHITMLRPLFEPPMLPPPVKAAHSLRFSFPSVLLIYKLQSRLEMEANIILSMRC</sequence>
<organism evidence="1">
    <name type="scientific">Drosophila melanogaster</name>
    <name type="common">Fruit fly</name>
    <dbReference type="NCBI Taxonomy" id="7227"/>
    <lineage>
        <taxon>Eukaryota</taxon>
        <taxon>Metazoa</taxon>
        <taxon>Ecdysozoa</taxon>
        <taxon>Arthropoda</taxon>
        <taxon>Hexapoda</taxon>
        <taxon>Insecta</taxon>
        <taxon>Pterygota</taxon>
        <taxon>Neoptera</taxon>
        <taxon>Endopterygota</taxon>
        <taxon>Diptera</taxon>
        <taxon>Brachycera</taxon>
        <taxon>Muscomorpha</taxon>
        <taxon>Ephydroidea</taxon>
        <taxon>Drosophilidae</taxon>
        <taxon>Drosophila</taxon>
        <taxon>Sophophora</taxon>
    </lineage>
</organism>
<gene>
    <name evidence="1" type="ORF">HDC10628</name>
</gene>
<evidence type="ECO:0000313" key="1">
    <source>
        <dbReference type="EMBL" id="DAA03037.1"/>
    </source>
</evidence>
<proteinExistence type="predicted"/>
<protein>
    <submittedName>
        <fullName evidence="1">HDC10628</fullName>
    </submittedName>
</protein>